<comment type="cofactor">
    <cofactor evidence="1">
        <name>pyridoxal 5'-phosphate</name>
        <dbReference type="ChEBI" id="CHEBI:597326"/>
    </cofactor>
</comment>
<keyword evidence="5" id="KW-0663">Pyridoxal phosphate</keyword>
<comment type="caution">
    <text evidence="8">The sequence shown here is derived from an EMBL/GenBank/DDBJ whole genome shotgun (WGS) entry which is preliminary data.</text>
</comment>
<dbReference type="GO" id="GO:0008483">
    <property type="term" value="F:transaminase activity"/>
    <property type="evidence" value="ECO:0007669"/>
    <property type="project" value="UniProtKB-KW"/>
</dbReference>
<feature type="compositionally biased region" description="Polar residues" evidence="6">
    <location>
        <begin position="481"/>
        <end position="493"/>
    </location>
</feature>
<evidence type="ECO:0000256" key="2">
    <source>
        <dbReference type="ARBA" id="ARBA00007441"/>
    </source>
</evidence>
<evidence type="ECO:0000256" key="3">
    <source>
        <dbReference type="ARBA" id="ARBA00022576"/>
    </source>
</evidence>
<gene>
    <name evidence="8" type="ORF">C8A03DRAFT_36489</name>
</gene>
<dbReference type="CDD" id="cd00609">
    <property type="entry name" value="AAT_like"/>
    <property type="match status" value="1"/>
</dbReference>
<keyword evidence="3 8" id="KW-0032">Aminotransferase</keyword>
<dbReference type="Pfam" id="PF00155">
    <property type="entry name" value="Aminotran_1_2"/>
    <property type="match status" value="1"/>
</dbReference>
<dbReference type="Gene3D" id="3.40.640.10">
    <property type="entry name" value="Type I PLP-dependent aspartate aminotransferase-like (Major domain)"/>
    <property type="match status" value="1"/>
</dbReference>
<dbReference type="InterPro" id="IPR015424">
    <property type="entry name" value="PyrdxlP-dep_Trfase"/>
</dbReference>
<dbReference type="Proteomes" id="UP001303760">
    <property type="component" value="Unassembled WGS sequence"/>
</dbReference>
<accession>A0AAN7C582</accession>
<dbReference type="InterPro" id="IPR050859">
    <property type="entry name" value="Class-I_PLP-dep_aminotransf"/>
</dbReference>
<evidence type="ECO:0000256" key="4">
    <source>
        <dbReference type="ARBA" id="ARBA00022679"/>
    </source>
</evidence>
<keyword evidence="4" id="KW-0808">Transferase</keyword>
<evidence type="ECO:0000313" key="8">
    <source>
        <dbReference type="EMBL" id="KAK4235644.1"/>
    </source>
</evidence>
<dbReference type="SUPFAM" id="SSF53383">
    <property type="entry name" value="PLP-dependent transferases"/>
    <property type="match status" value="1"/>
</dbReference>
<keyword evidence="9" id="KW-1185">Reference proteome</keyword>
<evidence type="ECO:0000259" key="7">
    <source>
        <dbReference type="Pfam" id="PF00155"/>
    </source>
</evidence>
<evidence type="ECO:0000313" key="9">
    <source>
        <dbReference type="Proteomes" id="UP001303760"/>
    </source>
</evidence>
<proteinExistence type="inferred from homology"/>
<protein>
    <submittedName>
        <fullName evidence="8">Aminotransferase</fullName>
    </submittedName>
</protein>
<sequence length="493" mass="54400">MASKSRHAEGGVFNPTPLFSKRVQRWEPGAIRSLLPLEATPGMISLVAGKPNPATFPFSKISVTLDGPKPETVVLEGAALSEALQYGLPAGNGALIKWFEQLQQTVHSLAKPATWTCCVGNGSQELIHKAFQVFTDPGEPVLLETPAYPGVAAFLRADEHELVEVSSGVDGLDPSDLETTLSKWPRNRCLPKVLYTVPTGSNPTGRSSTEKNKAKILRLAKRFNFMIFEDDAYYFLNFENDPLKRARSYLALEQTVNGETGRVMRFDSLSKIVSSGMRLGILTGPKAAVQKVVQITENINLQPSSTTQILALSLFRHWGYTGFIQHCAKAADFYRRKRDAFAAAAERHLKGKATWEVPTAGMFFWLTLRLPPGKDSFELLSKKGIENGILAIPGMAFLPNKRKACQLRASYSLVSEPEMDEACRRIAKLVDQAWKDAASGPKQPDTDRRKLVTNQNRSDATRKEQDTKHQTKLQLPESANLKIQGTEPSSFSG</sequence>
<comment type="similarity">
    <text evidence="2">Belongs to the class-I pyridoxal-phosphate-dependent aminotransferase family.</text>
</comment>
<dbReference type="EMBL" id="MU860249">
    <property type="protein sequence ID" value="KAK4235644.1"/>
    <property type="molecule type" value="Genomic_DNA"/>
</dbReference>
<dbReference type="GO" id="GO:1901605">
    <property type="term" value="P:alpha-amino acid metabolic process"/>
    <property type="evidence" value="ECO:0007669"/>
    <property type="project" value="TreeGrafter"/>
</dbReference>
<evidence type="ECO:0000256" key="6">
    <source>
        <dbReference type="SAM" id="MobiDB-lite"/>
    </source>
</evidence>
<feature type="region of interest" description="Disordered" evidence="6">
    <location>
        <begin position="436"/>
        <end position="493"/>
    </location>
</feature>
<dbReference type="PANTHER" id="PTHR42790">
    <property type="entry name" value="AMINOTRANSFERASE"/>
    <property type="match status" value="1"/>
</dbReference>
<dbReference type="PANTHER" id="PTHR42790:SF19">
    <property type="entry name" value="KYNURENINE_ALPHA-AMINOADIPATE AMINOTRANSFERASE, MITOCHONDRIAL"/>
    <property type="match status" value="1"/>
</dbReference>
<reference evidence="8" key="2">
    <citation type="submission" date="2023-05" db="EMBL/GenBank/DDBJ databases">
        <authorList>
            <consortium name="Lawrence Berkeley National Laboratory"/>
            <person name="Steindorff A."/>
            <person name="Hensen N."/>
            <person name="Bonometti L."/>
            <person name="Westerberg I."/>
            <person name="Brannstrom I.O."/>
            <person name="Guillou S."/>
            <person name="Cros-Aarteil S."/>
            <person name="Calhoun S."/>
            <person name="Haridas S."/>
            <person name="Kuo A."/>
            <person name="Mondo S."/>
            <person name="Pangilinan J."/>
            <person name="Riley R."/>
            <person name="Labutti K."/>
            <person name="Andreopoulos B."/>
            <person name="Lipzen A."/>
            <person name="Chen C."/>
            <person name="Yanf M."/>
            <person name="Daum C."/>
            <person name="Ng V."/>
            <person name="Clum A."/>
            <person name="Ohm R."/>
            <person name="Martin F."/>
            <person name="Silar P."/>
            <person name="Natvig D."/>
            <person name="Lalanne C."/>
            <person name="Gautier V."/>
            <person name="Ament-Velasquez S.L."/>
            <person name="Kruys A."/>
            <person name="Hutchinson M.I."/>
            <person name="Powell A.J."/>
            <person name="Barry K."/>
            <person name="Miller A.N."/>
            <person name="Grigoriev I.V."/>
            <person name="Debuchy R."/>
            <person name="Gladieux P."/>
            <person name="Thoren M.H."/>
            <person name="Johannesson H."/>
        </authorList>
    </citation>
    <scope>NUCLEOTIDE SEQUENCE</scope>
    <source>
        <strain evidence="8">CBS 532.94</strain>
    </source>
</reference>
<organism evidence="8 9">
    <name type="scientific">Achaetomium macrosporum</name>
    <dbReference type="NCBI Taxonomy" id="79813"/>
    <lineage>
        <taxon>Eukaryota</taxon>
        <taxon>Fungi</taxon>
        <taxon>Dikarya</taxon>
        <taxon>Ascomycota</taxon>
        <taxon>Pezizomycotina</taxon>
        <taxon>Sordariomycetes</taxon>
        <taxon>Sordariomycetidae</taxon>
        <taxon>Sordariales</taxon>
        <taxon>Chaetomiaceae</taxon>
        <taxon>Achaetomium</taxon>
    </lineage>
</organism>
<evidence type="ECO:0000256" key="1">
    <source>
        <dbReference type="ARBA" id="ARBA00001933"/>
    </source>
</evidence>
<name>A0AAN7C582_9PEZI</name>
<reference evidence="8" key="1">
    <citation type="journal article" date="2023" name="Mol. Phylogenet. Evol.">
        <title>Genome-scale phylogeny and comparative genomics of the fungal order Sordariales.</title>
        <authorList>
            <person name="Hensen N."/>
            <person name="Bonometti L."/>
            <person name="Westerberg I."/>
            <person name="Brannstrom I.O."/>
            <person name="Guillou S."/>
            <person name="Cros-Aarteil S."/>
            <person name="Calhoun S."/>
            <person name="Haridas S."/>
            <person name="Kuo A."/>
            <person name="Mondo S."/>
            <person name="Pangilinan J."/>
            <person name="Riley R."/>
            <person name="LaButti K."/>
            <person name="Andreopoulos B."/>
            <person name="Lipzen A."/>
            <person name="Chen C."/>
            <person name="Yan M."/>
            <person name="Daum C."/>
            <person name="Ng V."/>
            <person name="Clum A."/>
            <person name="Steindorff A."/>
            <person name="Ohm R.A."/>
            <person name="Martin F."/>
            <person name="Silar P."/>
            <person name="Natvig D.O."/>
            <person name="Lalanne C."/>
            <person name="Gautier V."/>
            <person name="Ament-Velasquez S.L."/>
            <person name="Kruys A."/>
            <person name="Hutchinson M.I."/>
            <person name="Powell A.J."/>
            <person name="Barry K."/>
            <person name="Miller A.N."/>
            <person name="Grigoriev I.V."/>
            <person name="Debuchy R."/>
            <person name="Gladieux P."/>
            <person name="Hiltunen Thoren M."/>
            <person name="Johannesson H."/>
        </authorList>
    </citation>
    <scope>NUCLEOTIDE SEQUENCE</scope>
    <source>
        <strain evidence="8">CBS 532.94</strain>
    </source>
</reference>
<feature type="domain" description="Aminotransferase class I/classII large" evidence="7">
    <location>
        <begin position="88"/>
        <end position="426"/>
    </location>
</feature>
<dbReference type="InterPro" id="IPR015421">
    <property type="entry name" value="PyrdxlP-dep_Trfase_major"/>
</dbReference>
<dbReference type="GO" id="GO:0030170">
    <property type="term" value="F:pyridoxal phosphate binding"/>
    <property type="evidence" value="ECO:0007669"/>
    <property type="project" value="InterPro"/>
</dbReference>
<dbReference type="AlphaFoldDB" id="A0AAN7C582"/>
<dbReference type="InterPro" id="IPR004839">
    <property type="entry name" value="Aminotransferase_I/II_large"/>
</dbReference>
<feature type="compositionally biased region" description="Basic and acidic residues" evidence="6">
    <location>
        <begin position="459"/>
        <end position="469"/>
    </location>
</feature>
<evidence type="ECO:0000256" key="5">
    <source>
        <dbReference type="ARBA" id="ARBA00022898"/>
    </source>
</evidence>